<name>R7UTS2_CAPTE</name>
<evidence type="ECO:0000313" key="2">
    <source>
        <dbReference type="EnsemblMetazoa" id="CapteP194451"/>
    </source>
</evidence>
<dbReference type="EnsemblMetazoa" id="CapteT194451">
    <property type="protein sequence ID" value="CapteP194451"/>
    <property type="gene ID" value="CapteG194451"/>
</dbReference>
<dbReference type="EMBL" id="KB300390">
    <property type="protein sequence ID" value="ELU06806.1"/>
    <property type="molecule type" value="Genomic_DNA"/>
</dbReference>
<dbReference type="AlphaFoldDB" id="R7UTS2"/>
<protein>
    <submittedName>
        <fullName evidence="1 2">Uncharacterized protein</fullName>
    </submittedName>
</protein>
<evidence type="ECO:0000313" key="3">
    <source>
        <dbReference type="Proteomes" id="UP000014760"/>
    </source>
</evidence>
<reference evidence="1 3" key="2">
    <citation type="journal article" date="2013" name="Nature">
        <title>Insights into bilaterian evolution from three spiralian genomes.</title>
        <authorList>
            <person name="Simakov O."/>
            <person name="Marletaz F."/>
            <person name="Cho S.J."/>
            <person name="Edsinger-Gonzales E."/>
            <person name="Havlak P."/>
            <person name="Hellsten U."/>
            <person name="Kuo D.H."/>
            <person name="Larsson T."/>
            <person name="Lv J."/>
            <person name="Arendt D."/>
            <person name="Savage R."/>
            <person name="Osoegawa K."/>
            <person name="de Jong P."/>
            <person name="Grimwood J."/>
            <person name="Chapman J.A."/>
            <person name="Shapiro H."/>
            <person name="Aerts A."/>
            <person name="Otillar R.P."/>
            <person name="Terry A.Y."/>
            <person name="Boore J.L."/>
            <person name="Grigoriev I.V."/>
            <person name="Lindberg D.R."/>
            <person name="Seaver E.C."/>
            <person name="Weisblat D.A."/>
            <person name="Putnam N.H."/>
            <person name="Rokhsar D.S."/>
        </authorList>
    </citation>
    <scope>NUCLEOTIDE SEQUENCE</scope>
    <source>
        <strain evidence="1 3">I ESC-2004</strain>
    </source>
</reference>
<organism evidence="1">
    <name type="scientific">Capitella teleta</name>
    <name type="common">Polychaete worm</name>
    <dbReference type="NCBI Taxonomy" id="283909"/>
    <lineage>
        <taxon>Eukaryota</taxon>
        <taxon>Metazoa</taxon>
        <taxon>Spiralia</taxon>
        <taxon>Lophotrochozoa</taxon>
        <taxon>Annelida</taxon>
        <taxon>Polychaeta</taxon>
        <taxon>Sedentaria</taxon>
        <taxon>Scolecida</taxon>
        <taxon>Capitellidae</taxon>
        <taxon>Capitella</taxon>
    </lineage>
</organism>
<proteinExistence type="predicted"/>
<sequence>MKENAELISTQFDSFLTDEERTQDAWVTLASLLLKDEKADVKQQLAWLIASLSSSETETSLSTNAEDSTSGICSEDTLSEILNCGMCSNSSCSSLECPDVDDTLASVEEEGMTAASSGYLGGVSECSAASIESDVSALSMDVYNGSVSTDCGSCSFPSWLSSSLVNSDLATLGSTPMTSFADVSCEVRVGSALSTFSALPGWMSGLLGRSSGLHLSQTGHLQLPLYLLLHPYSWDREELHGFQDCPDKSPLKIKTFSRLFF</sequence>
<evidence type="ECO:0000313" key="1">
    <source>
        <dbReference type="EMBL" id="ELU06806.1"/>
    </source>
</evidence>
<keyword evidence="3" id="KW-1185">Reference proteome</keyword>
<reference evidence="2" key="3">
    <citation type="submission" date="2015-06" db="UniProtKB">
        <authorList>
            <consortium name="EnsemblMetazoa"/>
        </authorList>
    </citation>
    <scope>IDENTIFICATION</scope>
</reference>
<dbReference type="Proteomes" id="UP000014760">
    <property type="component" value="Unassembled WGS sequence"/>
</dbReference>
<accession>R7UTS2</accession>
<reference evidence="3" key="1">
    <citation type="submission" date="2012-12" db="EMBL/GenBank/DDBJ databases">
        <authorList>
            <person name="Hellsten U."/>
            <person name="Grimwood J."/>
            <person name="Chapman J.A."/>
            <person name="Shapiro H."/>
            <person name="Aerts A."/>
            <person name="Otillar R.P."/>
            <person name="Terry A.Y."/>
            <person name="Boore J.L."/>
            <person name="Simakov O."/>
            <person name="Marletaz F."/>
            <person name="Cho S.-J."/>
            <person name="Edsinger-Gonzales E."/>
            <person name="Havlak P."/>
            <person name="Kuo D.-H."/>
            <person name="Larsson T."/>
            <person name="Lv J."/>
            <person name="Arendt D."/>
            <person name="Savage R."/>
            <person name="Osoegawa K."/>
            <person name="de Jong P."/>
            <person name="Lindberg D.R."/>
            <person name="Seaver E.C."/>
            <person name="Weisblat D.A."/>
            <person name="Putnam N.H."/>
            <person name="Grigoriev I.V."/>
            <person name="Rokhsar D.S."/>
        </authorList>
    </citation>
    <scope>NUCLEOTIDE SEQUENCE</scope>
    <source>
        <strain evidence="3">I ESC-2004</strain>
    </source>
</reference>
<dbReference type="HOGENOM" id="CLU_1066509_0_0_1"/>
<dbReference type="EMBL" id="AMQN01007307">
    <property type="status" value="NOT_ANNOTATED_CDS"/>
    <property type="molecule type" value="Genomic_DNA"/>
</dbReference>
<gene>
    <name evidence="1" type="ORF">CAPTEDRAFT_194451</name>
</gene>